<name>D3BN03_HETP5</name>
<protein>
    <submittedName>
        <fullName evidence="1">Uncharacterized protein</fullName>
    </submittedName>
</protein>
<dbReference type="InParanoid" id="D3BN03"/>
<dbReference type="Proteomes" id="UP000001396">
    <property type="component" value="Unassembled WGS sequence"/>
</dbReference>
<reference evidence="1 2" key="1">
    <citation type="journal article" date="2011" name="Genome Res.">
        <title>Phylogeny-wide analysis of social amoeba genomes highlights ancient origins for complex intercellular communication.</title>
        <authorList>
            <person name="Heidel A.J."/>
            <person name="Lawal H.M."/>
            <person name="Felder M."/>
            <person name="Schilde C."/>
            <person name="Helps N.R."/>
            <person name="Tunggal B."/>
            <person name="Rivero F."/>
            <person name="John U."/>
            <person name="Schleicher M."/>
            <person name="Eichinger L."/>
            <person name="Platzer M."/>
            <person name="Noegel A.A."/>
            <person name="Schaap P."/>
            <person name="Gloeckner G."/>
        </authorList>
    </citation>
    <scope>NUCLEOTIDE SEQUENCE [LARGE SCALE GENOMIC DNA]</scope>
    <source>
        <strain evidence="2">ATCC 26659 / Pp 5 / PN500</strain>
    </source>
</reference>
<organism evidence="1 2">
    <name type="scientific">Heterostelium pallidum (strain ATCC 26659 / Pp 5 / PN500)</name>
    <name type="common">Cellular slime mold</name>
    <name type="synonym">Polysphondylium pallidum</name>
    <dbReference type="NCBI Taxonomy" id="670386"/>
    <lineage>
        <taxon>Eukaryota</taxon>
        <taxon>Amoebozoa</taxon>
        <taxon>Evosea</taxon>
        <taxon>Eumycetozoa</taxon>
        <taxon>Dictyostelia</taxon>
        <taxon>Acytosteliales</taxon>
        <taxon>Acytosteliaceae</taxon>
        <taxon>Heterostelium</taxon>
    </lineage>
</organism>
<proteinExistence type="predicted"/>
<dbReference type="GeneID" id="31368045"/>
<comment type="caution">
    <text evidence="1">The sequence shown here is derived from an EMBL/GenBank/DDBJ whole genome shotgun (WGS) entry which is preliminary data.</text>
</comment>
<gene>
    <name evidence="1" type="ORF">PPL_12578</name>
</gene>
<dbReference type="AlphaFoldDB" id="D3BN03"/>
<dbReference type="RefSeq" id="XP_020429494.1">
    <property type="nucleotide sequence ID" value="XM_020583307.1"/>
</dbReference>
<dbReference type="EMBL" id="ADBJ01000043">
    <property type="protein sequence ID" value="EFA77365.1"/>
    <property type="molecule type" value="Genomic_DNA"/>
</dbReference>
<evidence type="ECO:0000313" key="1">
    <source>
        <dbReference type="EMBL" id="EFA77365.1"/>
    </source>
</evidence>
<evidence type="ECO:0000313" key="2">
    <source>
        <dbReference type="Proteomes" id="UP000001396"/>
    </source>
</evidence>
<sequence>MLYKSIANLFSSSSSVSASTFSSQSGVGMNQTANHATNLVSTTVKDTNVANGLVTADTIRVNA</sequence>
<accession>D3BN03</accession>
<keyword evidence="2" id="KW-1185">Reference proteome</keyword>